<evidence type="ECO:0000256" key="1">
    <source>
        <dbReference type="SAM" id="Phobius"/>
    </source>
</evidence>
<evidence type="ECO:0000313" key="2">
    <source>
        <dbReference type="EMBL" id="MEN3748146.1"/>
    </source>
</evidence>
<keyword evidence="1" id="KW-1133">Transmembrane helix</keyword>
<dbReference type="Proteomes" id="UP001427805">
    <property type="component" value="Unassembled WGS sequence"/>
</dbReference>
<feature type="transmembrane region" description="Helical" evidence="1">
    <location>
        <begin position="17"/>
        <end position="36"/>
    </location>
</feature>
<accession>A0ABV0BBN3</accession>
<dbReference type="RefSeq" id="WP_346247158.1">
    <property type="nucleotide sequence ID" value="NZ_JBDIZK010000007.1"/>
</dbReference>
<sequence>MEPRQAEPRPFRWRRSIVAGVGLGAIGLAAGWLLTLGEPELIRNLPEDGDAKRAELARRVAARFPPGSSEAEARRVLLDQGFSLSGSQAVLQRSAYPCRTFAEIRWQASSGRIVTTTSTIYRFCT</sequence>
<dbReference type="EMBL" id="JBDIZK010000007">
    <property type="protein sequence ID" value="MEN3748146.1"/>
    <property type="molecule type" value="Genomic_DNA"/>
</dbReference>
<evidence type="ECO:0000313" key="3">
    <source>
        <dbReference type="Proteomes" id="UP001427805"/>
    </source>
</evidence>
<keyword evidence="3" id="KW-1185">Reference proteome</keyword>
<keyword evidence="1" id="KW-0812">Transmembrane</keyword>
<proteinExistence type="predicted"/>
<gene>
    <name evidence="2" type="ORF">TPR58_13300</name>
</gene>
<organism evidence="2 3">
    <name type="scientific">Sphingomonas rustica</name>
    <dbReference type="NCBI Taxonomy" id="3103142"/>
    <lineage>
        <taxon>Bacteria</taxon>
        <taxon>Pseudomonadati</taxon>
        <taxon>Pseudomonadota</taxon>
        <taxon>Alphaproteobacteria</taxon>
        <taxon>Sphingomonadales</taxon>
        <taxon>Sphingomonadaceae</taxon>
        <taxon>Sphingomonas</taxon>
    </lineage>
</organism>
<reference evidence="2 3" key="1">
    <citation type="submission" date="2024-05" db="EMBL/GenBank/DDBJ databases">
        <title>Sphingomonas sp. HF-S3 16S ribosomal RNA gene Genome sequencing and assembly.</title>
        <authorList>
            <person name="Lee H."/>
        </authorList>
    </citation>
    <scope>NUCLEOTIDE SEQUENCE [LARGE SCALE GENOMIC DNA]</scope>
    <source>
        <strain evidence="2 3">HF-S3</strain>
    </source>
</reference>
<comment type="caution">
    <text evidence="2">The sequence shown here is derived from an EMBL/GenBank/DDBJ whole genome shotgun (WGS) entry which is preliminary data.</text>
</comment>
<protein>
    <submittedName>
        <fullName evidence="2">Uncharacterized protein</fullName>
    </submittedName>
</protein>
<name>A0ABV0BBN3_9SPHN</name>
<keyword evidence="1" id="KW-0472">Membrane</keyword>